<dbReference type="InterPro" id="IPR014509">
    <property type="entry name" value="YjdF-like"/>
</dbReference>
<accession>A0AAE4AMF1</accession>
<sequence>MTSSTSAFSRNWRYGNILLLVAVYAWSAVNPADRAVWWVEMASVIAISALLLVSSRWFRFSNTSYAIVSLWLIMHSIGAHYTFEKVPFDWVSNAFGFERNHYDRVAHFVIGINAFLFAEFAYRKDWLRTPLLAATVGLAAIMAMAAAWEIIEWLYAAMDGGEVGAAFLGSQGDVWDAQKDMLADTLGAILGTGLFLALHRVVSPTKDTTSAAPASSEA</sequence>
<dbReference type="Pfam" id="PF09997">
    <property type="entry name" value="DUF2238"/>
    <property type="match status" value="1"/>
</dbReference>
<proteinExistence type="predicted"/>
<comment type="caution">
    <text evidence="2">The sequence shown here is derived from an EMBL/GenBank/DDBJ whole genome shotgun (WGS) entry which is preliminary data.</text>
</comment>
<feature type="transmembrane region" description="Helical" evidence="1">
    <location>
        <begin position="131"/>
        <end position="151"/>
    </location>
</feature>
<evidence type="ECO:0000313" key="3">
    <source>
        <dbReference type="Proteomes" id="UP001238163"/>
    </source>
</evidence>
<protein>
    <submittedName>
        <fullName evidence="2">Membrane protein</fullName>
    </submittedName>
</protein>
<keyword evidence="1" id="KW-0812">Transmembrane</keyword>
<feature type="transmembrane region" description="Helical" evidence="1">
    <location>
        <begin position="105"/>
        <end position="122"/>
    </location>
</feature>
<evidence type="ECO:0000313" key="2">
    <source>
        <dbReference type="EMBL" id="MDQ0288431.1"/>
    </source>
</evidence>
<feature type="transmembrane region" description="Helical" evidence="1">
    <location>
        <begin position="181"/>
        <end position="198"/>
    </location>
</feature>
<name>A0AAE4AMF1_9BACT</name>
<keyword evidence="1" id="KW-1133">Transmembrane helix</keyword>
<dbReference type="PIRSF" id="PIRSF020606">
    <property type="entry name" value="UCP020606"/>
    <property type="match status" value="1"/>
</dbReference>
<reference evidence="2" key="1">
    <citation type="submission" date="2023-07" db="EMBL/GenBank/DDBJ databases">
        <title>Genomic Encyclopedia of Type Strains, Phase IV (KMG-IV): sequencing the most valuable type-strain genomes for metagenomic binning, comparative biology and taxonomic classification.</title>
        <authorList>
            <person name="Goeker M."/>
        </authorList>
    </citation>
    <scope>NUCLEOTIDE SEQUENCE</scope>
    <source>
        <strain evidence="2">DSM 24202</strain>
    </source>
</reference>
<organism evidence="2 3">
    <name type="scientific">Oligosphaera ethanolica</name>
    <dbReference type="NCBI Taxonomy" id="760260"/>
    <lineage>
        <taxon>Bacteria</taxon>
        <taxon>Pseudomonadati</taxon>
        <taxon>Lentisphaerota</taxon>
        <taxon>Oligosphaeria</taxon>
        <taxon>Oligosphaerales</taxon>
        <taxon>Oligosphaeraceae</taxon>
        <taxon>Oligosphaera</taxon>
    </lineage>
</organism>
<keyword evidence="3" id="KW-1185">Reference proteome</keyword>
<gene>
    <name evidence="2" type="ORF">J3R75_000538</name>
</gene>
<evidence type="ECO:0000256" key="1">
    <source>
        <dbReference type="SAM" id="Phobius"/>
    </source>
</evidence>
<keyword evidence="1" id="KW-0472">Membrane</keyword>
<feature type="transmembrane region" description="Helical" evidence="1">
    <location>
        <begin position="65"/>
        <end position="83"/>
    </location>
</feature>
<dbReference type="AlphaFoldDB" id="A0AAE4AMF1"/>
<feature type="transmembrane region" description="Helical" evidence="1">
    <location>
        <begin position="35"/>
        <end position="53"/>
    </location>
</feature>
<dbReference type="EMBL" id="JAUSVL010000001">
    <property type="protein sequence ID" value="MDQ0288431.1"/>
    <property type="molecule type" value="Genomic_DNA"/>
</dbReference>
<dbReference type="RefSeq" id="WP_307259757.1">
    <property type="nucleotide sequence ID" value="NZ_JAUSVL010000001.1"/>
</dbReference>
<dbReference type="InterPro" id="IPR058534">
    <property type="entry name" value="YjdF"/>
</dbReference>
<feature type="transmembrane region" description="Helical" evidence="1">
    <location>
        <begin position="12"/>
        <end position="29"/>
    </location>
</feature>
<dbReference type="Proteomes" id="UP001238163">
    <property type="component" value="Unassembled WGS sequence"/>
</dbReference>